<protein>
    <submittedName>
        <fullName evidence="1">Uncharacterized protein</fullName>
    </submittedName>
</protein>
<name>A0AAD6M0Z3_9ROSI</name>
<keyword evidence="2" id="KW-1185">Reference proteome</keyword>
<sequence>MDAKAANVSGDPAKVFLVVSLDAEKSLVVARTCSMGLMLANPSITTQIRPRAHFVPTVVVFAVDGLSILSSVYSTKSTVKIWDLVDPKMDGAPHLFQSVESNRRFAHHCG</sequence>
<dbReference type="AlphaFoldDB" id="A0AAD6M0Z3"/>
<organism evidence="1 2">
    <name type="scientific">Populus alba x Populus x berolinensis</name>
    <dbReference type="NCBI Taxonomy" id="444605"/>
    <lineage>
        <taxon>Eukaryota</taxon>
        <taxon>Viridiplantae</taxon>
        <taxon>Streptophyta</taxon>
        <taxon>Embryophyta</taxon>
        <taxon>Tracheophyta</taxon>
        <taxon>Spermatophyta</taxon>
        <taxon>Magnoliopsida</taxon>
        <taxon>eudicotyledons</taxon>
        <taxon>Gunneridae</taxon>
        <taxon>Pentapetalae</taxon>
        <taxon>rosids</taxon>
        <taxon>fabids</taxon>
        <taxon>Malpighiales</taxon>
        <taxon>Salicaceae</taxon>
        <taxon>Saliceae</taxon>
        <taxon>Populus</taxon>
    </lineage>
</organism>
<comment type="caution">
    <text evidence="1">The sequence shown here is derived from an EMBL/GenBank/DDBJ whole genome shotgun (WGS) entry which is preliminary data.</text>
</comment>
<accession>A0AAD6M0Z3</accession>
<dbReference type="EMBL" id="JAQIZT010000013">
    <property type="protein sequence ID" value="KAJ6975437.1"/>
    <property type="molecule type" value="Genomic_DNA"/>
</dbReference>
<proteinExistence type="predicted"/>
<dbReference type="Proteomes" id="UP001164929">
    <property type="component" value="Chromosome 13"/>
</dbReference>
<evidence type="ECO:0000313" key="1">
    <source>
        <dbReference type="EMBL" id="KAJ6975437.1"/>
    </source>
</evidence>
<gene>
    <name evidence="1" type="ORF">NC653_031324</name>
</gene>
<reference evidence="1" key="1">
    <citation type="journal article" date="2023" name="Mol. Ecol. Resour.">
        <title>Chromosome-level genome assembly of a triploid poplar Populus alba 'Berolinensis'.</title>
        <authorList>
            <person name="Chen S."/>
            <person name="Yu Y."/>
            <person name="Wang X."/>
            <person name="Wang S."/>
            <person name="Zhang T."/>
            <person name="Zhou Y."/>
            <person name="He R."/>
            <person name="Meng N."/>
            <person name="Wang Y."/>
            <person name="Liu W."/>
            <person name="Liu Z."/>
            <person name="Liu J."/>
            <person name="Guo Q."/>
            <person name="Huang H."/>
            <person name="Sederoff R.R."/>
            <person name="Wang G."/>
            <person name="Qu G."/>
            <person name="Chen S."/>
        </authorList>
    </citation>
    <scope>NUCLEOTIDE SEQUENCE</scope>
    <source>
        <strain evidence="1">SC-2020</strain>
    </source>
</reference>
<evidence type="ECO:0000313" key="2">
    <source>
        <dbReference type="Proteomes" id="UP001164929"/>
    </source>
</evidence>